<dbReference type="PANTHER" id="PTHR37844">
    <property type="entry name" value="SER/THR PROTEIN PHOSPHATASE SUPERFAMILY (AFU_ORTHOLOGUE AFUA_1G14840)"/>
    <property type="match status" value="1"/>
</dbReference>
<dbReference type="PANTHER" id="PTHR37844:SF2">
    <property type="entry name" value="SER_THR PROTEIN PHOSPHATASE SUPERFAMILY (AFU_ORTHOLOGUE AFUA_1G14840)"/>
    <property type="match status" value="1"/>
</dbReference>
<dbReference type="OrthoDB" id="550558at2759"/>
<evidence type="ECO:0000313" key="2">
    <source>
        <dbReference type="EMBL" id="TEB36231.1"/>
    </source>
</evidence>
<organism evidence="2 3">
    <name type="scientific">Coprinellus micaceus</name>
    <name type="common">Glistening ink-cap mushroom</name>
    <name type="synonym">Coprinus micaceus</name>
    <dbReference type="NCBI Taxonomy" id="71717"/>
    <lineage>
        <taxon>Eukaryota</taxon>
        <taxon>Fungi</taxon>
        <taxon>Dikarya</taxon>
        <taxon>Basidiomycota</taxon>
        <taxon>Agaricomycotina</taxon>
        <taxon>Agaricomycetes</taxon>
        <taxon>Agaricomycetidae</taxon>
        <taxon>Agaricales</taxon>
        <taxon>Agaricineae</taxon>
        <taxon>Psathyrellaceae</taxon>
        <taxon>Coprinellus</taxon>
    </lineage>
</organism>
<dbReference type="AlphaFoldDB" id="A0A4Y7TQI1"/>
<evidence type="ECO:0000313" key="3">
    <source>
        <dbReference type="Proteomes" id="UP000298030"/>
    </source>
</evidence>
<sequence length="275" mass="31067">MAFEIQFLSDIHLEVERQGGGVDNLYEYDFPACAPNLALIGDIGWTRDGRLFKWLETQLTRFERVFFVAGNHEPYANTLAGSEALIDAFASQHATPRKSGDDTTGEFIFLNRRRYDIPNSSLTILGCTLWSALDPDDLDILSWSLTDFKRIDSFNPEQYQALHEADVAWLKESIEVIEAMSVEKERRVIVFTHHAPTIEGTGDPKYLGQPTNSAFATELTKESWWGPPVVLWAFGHTHWSCDFEKEGVRVMSNQRGYGNGGKGFDARKLISLALQ</sequence>
<dbReference type="InterPro" id="IPR029052">
    <property type="entry name" value="Metallo-depent_PP-like"/>
</dbReference>
<proteinExistence type="predicted"/>
<dbReference type="Pfam" id="PF00149">
    <property type="entry name" value="Metallophos"/>
    <property type="match status" value="1"/>
</dbReference>
<evidence type="ECO:0000259" key="1">
    <source>
        <dbReference type="Pfam" id="PF00149"/>
    </source>
</evidence>
<dbReference type="InterPro" id="IPR004843">
    <property type="entry name" value="Calcineurin-like_PHP"/>
</dbReference>
<comment type="caution">
    <text evidence="2">The sequence shown here is derived from an EMBL/GenBank/DDBJ whole genome shotgun (WGS) entry which is preliminary data.</text>
</comment>
<feature type="domain" description="Calcineurin-like phosphoesterase" evidence="1">
    <location>
        <begin position="7"/>
        <end position="239"/>
    </location>
</feature>
<dbReference type="SUPFAM" id="SSF56300">
    <property type="entry name" value="Metallo-dependent phosphatases"/>
    <property type="match status" value="1"/>
</dbReference>
<protein>
    <recommendedName>
        <fullName evidence="1">Calcineurin-like phosphoesterase domain-containing protein</fullName>
    </recommendedName>
</protein>
<name>A0A4Y7TQI1_COPMI</name>
<dbReference type="GO" id="GO:0016787">
    <property type="term" value="F:hydrolase activity"/>
    <property type="evidence" value="ECO:0007669"/>
    <property type="project" value="InterPro"/>
</dbReference>
<dbReference type="Gene3D" id="3.60.21.10">
    <property type="match status" value="1"/>
</dbReference>
<keyword evidence="3" id="KW-1185">Reference proteome</keyword>
<dbReference type="Proteomes" id="UP000298030">
    <property type="component" value="Unassembled WGS sequence"/>
</dbReference>
<gene>
    <name evidence="2" type="ORF">FA13DRAFT_1683558</name>
</gene>
<dbReference type="EMBL" id="QPFP01000006">
    <property type="protein sequence ID" value="TEB36231.1"/>
    <property type="molecule type" value="Genomic_DNA"/>
</dbReference>
<reference evidence="2 3" key="1">
    <citation type="journal article" date="2019" name="Nat. Ecol. Evol.">
        <title>Megaphylogeny resolves global patterns of mushroom evolution.</title>
        <authorList>
            <person name="Varga T."/>
            <person name="Krizsan K."/>
            <person name="Foldi C."/>
            <person name="Dima B."/>
            <person name="Sanchez-Garcia M."/>
            <person name="Sanchez-Ramirez S."/>
            <person name="Szollosi G.J."/>
            <person name="Szarkandi J.G."/>
            <person name="Papp V."/>
            <person name="Albert L."/>
            <person name="Andreopoulos W."/>
            <person name="Angelini C."/>
            <person name="Antonin V."/>
            <person name="Barry K.W."/>
            <person name="Bougher N.L."/>
            <person name="Buchanan P."/>
            <person name="Buyck B."/>
            <person name="Bense V."/>
            <person name="Catcheside P."/>
            <person name="Chovatia M."/>
            <person name="Cooper J."/>
            <person name="Damon W."/>
            <person name="Desjardin D."/>
            <person name="Finy P."/>
            <person name="Geml J."/>
            <person name="Haridas S."/>
            <person name="Hughes K."/>
            <person name="Justo A."/>
            <person name="Karasinski D."/>
            <person name="Kautmanova I."/>
            <person name="Kiss B."/>
            <person name="Kocsube S."/>
            <person name="Kotiranta H."/>
            <person name="LaButti K.M."/>
            <person name="Lechner B.E."/>
            <person name="Liimatainen K."/>
            <person name="Lipzen A."/>
            <person name="Lukacs Z."/>
            <person name="Mihaltcheva S."/>
            <person name="Morgado L.N."/>
            <person name="Niskanen T."/>
            <person name="Noordeloos M.E."/>
            <person name="Ohm R.A."/>
            <person name="Ortiz-Santana B."/>
            <person name="Ovrebo C."/>
            <person name="Racz N."/>
            <person name="Riley R."/>
            <person name="Savchenko A."/>
            <person name="Shiryaev A."/>
            <person name="Soop K."/>
            <person name="Spirin V."/>
            <person name="Szebenyi C."/>
            <person name="Tomsovsky M."/>
            <person name="Tulloss R.E."/>
            <person name="Uehling J."/>
            <person name="Grigoriev I.V."/>
            <person name="Vagvolgyi C."/>
            <person name="Papp T."/>
            <person name="Martin F.M."/>
            <person name="Miettinen O."/>
            <person name="Hibbett D.S."/>
            <person name="Nagy L.G."/>
        </authorList>
    </citation>
    <scope>NUCLEOTIDE SEQUENCE [LARGE SCALE GENOMIC DNA]</scope>
    <source>
        <strain evidence="2 3">FP101781</strain>
    </source>
</reference>
<dbReference type="STRING" id="71717.A0A4Y7TQI1"/>
<accession>A0A4Y7TQI1</accession>